<feature type="binding site" evidence="6">
    <location>
        <position position="182"/>
    </location>
    <ligand>
        <name>substrate</name>
    </ligand>
</feature>
<evidence type="ECO:0000256" key="3">
    <source>
        <dbReference type="ARBA" id="ARBA00022679"/>
    </source>
</evidence>
<accession>A0ABU8SJ26</accession>
<dbReference type="GO" id="GO:0004358">
    <property type="term" value="F:L-glutamate N-acetyltransferase activity, acting on acetyl-L-ornithine as donor"/>
    <property type="evidence" value="ECO:0007669"/>
    <property type="project" value="UniProtKB-EC"/>
</dbReference>
<comment type="subunit">
    <text evidence="2 6">Heterotetramer of two alpha and two beta chains.</text>
</comment>
<evidence type="ECO:0000256" key="4">
    <source>
        <dbReference type="ARBA" id="ARBA00022813"/>
    </source>
</evidence>
<keyword evidence="6" id="KW-0963">Cytoplasm</keyword>
<comment type="caution">
    <text evidence="7">The sequence shown here is derived from an EMBL/GenBank/DDBJ whole genome shotgun (WGS) entry which is preliminary data.</text>
</comment>
<keyword evidence="6" id="KW-0028">Amino-acid biosynthesis</keyword>
<evidence type="ECO:0000256" key="1">
    <source>
        <dbReference type="ARBA" id="ARBA00006774"/>
    </source>
</evidence>
<feature type="binding site" evidence="6">
    <location>
        <position position="171"/>
    </location>
    <ligand>
        <name>substrate</name>
    </ligand>
</feature>
<dbReference type="EC" id="2.3.1.1" evidence="6"/>
<feature type="binding site" evidence="6">
    <location>
        <position position="268"/>
    </location>
    <ligand>
        <name>substrate</name>
    </ligand>
</feature>
<dbReference type="HAMAP" id="MF_01106">
    <property type="entry name" value="ArgJ"/>
    <property type="match status" value="1"/>
</dbReference>
<dbReference type="NCBIfam" id="NF003802">
    <property type="entry name" value="PRK05388.1"/>
    <property type="match status" value="1"/>
</dbReference>
<evidence type="ECO:0000256" key="6">
    <source>
        <dbReference type="HAMAP-Rule" id="MF_01106"/>
    </source>
</evidence>
<name>A0ABU8SJ26_9LACO</name>
<feature type="chain" id="PRO_5044924991" description="Arginine biosynthesis bifunctional protein ArgJ alpha chain" evidence="6">
    <location>
        <begin position="1"/>
        <end position="181"/>
    </location>
</feature>
<dbReference type="InterPro" id="IPR016117">
    <property type="entry name" value="ArgJ-like_dom_sf"/>
</dbReference>
<keyword evidence="6" id="KW-0511">Multifunctional enzyme</keyword>
<feature type="site" description="Involved in the stabilization of negative charge on the oxyanion by the formation of the oxyanion hole" evidence="6">
    <location>
        <position position="112"/>
    </location>
</feature>
<dbReference type="PANTHER" id="PTHR23100">
    <property type="entry name" value="ARGININE BIOSYNTHESIS BIFUNCTIONAL PROTEIN ARGJ"/>
    <property type="match status" value="1"/>
</dbReference>
<keyword evidence="5 6" id="KW-0012">Acyltransferase</keyword>
<evidence type="ECO:0000313" key="8">
    <source>
        <dbReference type="Proteomes" id="UP001370590"/>
    </source>
</evidence>
<reference evidence="7 8" key="1">
    <citation type="submission" date="2023-10" db="EMBL/GenBank/DDBJ databases">
        <title>Nicoliella lavandulae sp. nov. isolated from Lavandula angustifolia flowers.</title>
        <authorList>
            <person name="Alcantara C."/>
            <person name="Zuniga M."/>
            <person name="Landete J.M."/>
            <person name="Monedero V."/>
        </authorList>
    </citation>
    <scope>NUCLEOTIDE SEQUENCE [LARGE SCALE GENOMIC DNA]</scope>
    <source>
        <strain evidence="7 8">Es01</strain>
    </source>
</reference>
<organism evidence="7 8">
    <name type="scientific">Nicoliella lavandulae</name>
    <dbReference type="NCBI Taxonomy" id="3082954"/>
    <lineage>
        <taxon>Bacteria</taxon>
        <taxon>Bacillati</taxon>
        <taxon>Bacillota</taxon>
        <taxon>Bacilli</taxon>
        <taxon>Lactobacillales</taxon>
        <taxon>Lactobacillaceae</taxon>
        <taxon>Nicoliella</taxon>
    </lineage>
</organism>
<dbReference type="RefSeq" id="WP_339959741.1">
    <property type="nucleotide sequence ID" value="NZ_JAWMWH010000001.1"/>
</dbReference>
<feature type="site" description="Involved in the stabilization of negative charge on the oxyanion by the formation of the oxyanion hole" evidence="6">
    <location>
        <position position="113"/>
    </location>
</feature>
<dbReference type="InterPro" id="IPR042195">
    <property type="entry name" value="ArgJ_beta_C"/>
</dbReference>
<evidence type="ECO:0000313" key="7">
    <source>
        <dbReference type="EMBL" id="MEJ6399908.1"/>
    </source>
</evidence>
<comment type="similarity">
    <text evidence="1 6">Belongs to the ArgJ family.</text>
</comment>
<proteinExistence type="inferred from homology"/>
<dbReference type="Proteomes" id="UP001370590">
    <property type="component" value="Unassembled WGS sequence"/>
</dbReference>
<comment type="catalytic activity">
    <reaction evidence="6">
        <text>N(2)-acetyl-L-ornithine + L-glutamate = N-acetyl-L-glutamate + L-ornithine</text>
        <dbReference type="Rhea" id="RHEA:15349"/>
        <dbReference type="ChEBI" id="CHEBI:29985"/>
        <dbReference type="ChEBI" id="CHEBI:44337"/>
        <dbReference type="ChEBI" id="CHEBI:46911"/>
        <dbReference type="ChEBI" id="CHEBI:57805"/>
        <dbReference type="EC" id="2.3.1.35"/>
    </reaction>
</comment>
<sequence length="395" mass="41921">MKVIDFKWPNGFKSGAVHAGFKAGDQLDLSWLVSDTISAAAGVYTKNQFQAAPVQVTKHTINLVHQLKAIIINSGNANSFTGDQGITNAHREAELVGKKLNVDPKLIGVASTGIIGKQLDMTTFTDGLDQLTLSDSIDAPEAIITTDTTSKKVCVETQIDGHPVTVTGFAKGSGMIHPNMGTTLGFIATDAAVDKDTLQQLLSAKIVNSFNQITVDGCMSTNDMVLTMANGAAGNQTITASHPEYAQFVDAFTYVLTSLAKMVAKDGEGSSKFVEVDVHHAANQADANHVARAIVGSNLIKAMLFGEDANWGRVVQALGQTDAQINLTGLAISIAGVQIIKNSQLQPVNMDALRKLLGQDHILIEVDLGSGDFSGVAWGCDLTYKYVEINAAYEE</sequence>
<comment type="function">
    <text evidence="6">Catalyzes two activities which are involved in the cyclic version of arginine biosynthesis: the synthesis of N-acetylglutamate from glutamate and acetyl-CoA as the acetyl donor, and of ornithine by transacetylation between N(2)-acetylornithine and glutamate.</text>
</comment>
<gene>
    <name evidence="6 7" type="primary">argJ</name>
    <name evidence="7" type="ORF">R4146_01765</name>
</gene>
<dbReference type="CDD" id="cd02152">
    <property type="entry name" value="OAT"/>
    <property type="match status" value="1"/>
</dbReference>
<dbReference type="NCBIfam" id="TIGR00120">
    <property type="entry name" value="ArgJ"/>
    <property type="match status" value="1"/>
</dbReference>
<evidence type="ECO:0000256" key="2">
    <source>
        <dbReference type="ARBA" id="ARBA00011475"/>
    </source>
</evidence>
<dbReference type="EC" id="2.3.1.35" evidence="6"/>
<dbReference type="EMBL" id="JAWMWH010000001">
    <property type="protein sequence ID" value="MEJ6399908.1"/>
    <property type="molecule type" value="Genomic_DNA"/>
</dbReference>
<comment type="pathway">
    <text evidence="6">Amino-acid biosynthesis; L-arginine biosynthesis; L-ornithine and N-acetyl-L-glutamate from L-glutamate and N(2)-acetyl-L-ornithine (cyclic): step 1/1.</text>
</comment>
<dbReference type="PANTHER" id="PTHR23100:SF0">
    <property type="entry name" value="ARGININE BIOSYNTHESIS BIFUNCTIONAL PROTEIN ARGJ, MITOCHONDRIAL"/>
    <property type="match status" value="1"/>
</dbReference>
<feature type="binding site" evidence="6">
    <location>
        <position position="390"/>
    </location>
    <ligand>
        <name>substrate</name>
    </ligand>
</feature>
<dbReference type="Pfam" id="PF01960">
    <property type="entry name" value="ArgJ"/>
    <property type="match status" value="1"/>
</dbReference>
<evidence type="ECO:0000256" key="5">
    <source>
        <dbReference type="ARBA" id="ARBA00023315"/>
    </source>
</evidence>
<keyword evidence="4 6" id="KW-0068">Autocatalytic cleavage</keyword>
<protein>
    <recommendedName>
        <fullName evidence="6">Arginine biosynthesis bifunctional protein ArgJ</fullName>
    </recommendedName>
    <domain>
        <recommendedName>
            <fullName evidence="6">Glutamate N-acetyltransferase</fullName>
            <ecNumber evidence="6">2.3.1.35</ecNumber>
        </recommendedName>
        <alternativeName>
            <fullName evidence="6">Ornithine acetyltransferase</fullName>
            <shortName evidence="6">OATase</shortName>
        </alternativeName>
        <alternativeName>
            <fullName evidence="6">Ornithine transacetylase</fullName>
        </alternativeName>
    </domain>
    <domain>
        <recommendedName>
            <fullName evidence="6">Amino-acid acetyltransferase</fullName>
            <ecNumber evidence="6">2.3.1.1</ecNumber>
        </recommendedName>
        <alternativeName>
            <fullName evidence="6">N-acetylglutamate synthase</fullName>
            <shortName evidence="6">AGSase</shortName>
        </alternativeName>
    </domain>
    <component>
        <recommendedName>
            <fullName evidence="6">Arginine biosynthesis bifunctional protein ArgJ alpha chain</fullName>
        </recommendedName>
    </component>
    <component>
        <recommendedName>
            <fullName evidence="6">Arginine biosynthesis bifunctional protein ArgJ beta chain</fullName>
        </recommendedName>
    </component>
</protein>
<dbReference type="InterPro" id="IPR002813">
    <property type="entry name" value="Arg_biosynth_ArgJ"/>
</dbReference>
<dbReference type="Gene3D" id="3.60.70.12">
    <property type="entry name" value="L-amino peptidase D-ALA esterase/amidase"/>
    <property type="match status" value="1"/>
</dbReference>
<keyword evidence="3 6" id="KW-0808">Transferase</keyword>
<comment type="subcellular location">
    <subcellularLocation>
        <location evidence="6">Cytoplasm</location>
    </subcellularLocation>
</comment>
<keyword evidence="8" id="KW-1185">Reference proteome</keyword>
<dbReference type="Gene3D" id="3.10.20.340">
    <property type="entry name" value="ArgJ beta chain, C-terminal domain"/>
    <property type="match status" value="1"/>
</dbReference>
<keyword evidence="6" id="KW-0055">Arginine biosynthesis</keyword>
<comment type="caution">
    <text evidence="6">Lacks conserved residue(s) required for the propagation of feature annotation.</text>
</comment>
<feature type="site" description="Cleavage; by autolysis" evidence="6">
    <location>
        <begin position="181"/>
        <end position="182"/>
    </location>
</feature>
<dbReference type="SUPFAM" id="SSF56266">
    <property type="entry name" value="DmpA/ArgJ-like"/>
    <property type="match status" value="1"/>
</dbReference>
<feature type="active site" description="Nucleophile" evidence="6">
    <location>
        <position position="182"/>
    </location>
</feature>
<feature type="chain" id="PRO_5044924990" description="Arginine biosynthesis bifunctional protein ArgJ beta chain" evidence="6">
    <location>
        <begin position="182"/>
        <end position="395"/>
    </location>
</feature>
<comment type="catalytic activity">
    <reaction evidence="6">
        <text>L-glutamate + acetyl-CoA = N-acetyl-L-glutamate + CoA + H(+)</text>
        <dbReference type="Rhea" id="RHEA:24292"/>
        <dbReference type="ChEBI" id="CHEBI:15378"/>
        <dbReference type="ChEBI" id="CHEBI:29985"/>
        <dbReference type="ChEBI" id="CHEBI:44337"/>
        <dbReference type="ChEBI" id="CHEBI:57287"/>
        <dbReference type="ChEBI" id="CHEBI:57288"/>
        <dbReference type="EC" id="2.3.1.1"/>
    </reaction>
</comment>
<dbReference type="Gene3D" id="3.30.2330.10">
    <property type="entry name" value="arginine biosynthesis bifunctional protein suprefamily"/>
    <property type="match status" value="1"/>
</dbReference>
<feature type="binding site" evidence="6">
    <location>
        <position position="145"/>
    </location>
    <ligand>
        <name>substrate</name>
    </ligand>
</feature>
<comment type="pathway">
    <text evidence="6">Amino-acid biosynthesis; L-arginine biosynthesis; N(2)-acetyl-L-ornithine from L-glutamate: step 1/4.</text>
</comment>